<evidence type="ECO:0000313" key="3">
    <source>
        <dbReference type="Proteomes" id="UP000287023"/>
    </source>
</evidence>
<comment type="caution">
    <text evidence="2">The sequence shown here is derived from an EMBL/GenBank/DDBJ whole genome shotgun (WGS) entry which is preliminary data.</text>
</comment>
<reference evidence="2 3" key="1">
    <citation type="submission" date="2018-12" db="EMBL/GenBank/DDBJ databases">
        <title>three novel Halomonas strain isolated from plants.</title>
        <authorList>
            <person name="Sun C."/>
        </authorList>
    </citation>
    <scope>NUCLEOTIDE SEQUENCE [LARGE SCALE GENOMIC DNA]</scope>
    <source>
        <strain evidence="2 3">JCM 18142</strain>
    </source>
</reference>
<feature type="compositionally biased region" description="Acidic residues" evidence="1">
    <location>
        <begin position="63"/>
        <end position="74"/>
    </location>
</feature>
<dbReference type="RefSeq" id="WP_127059589.1">
    <property type="nucleotide sequence ID" value="NZ_RZHF01000004.1"/>
</dbReference>
<dbReference type="OrthoDB" id="6168686at2"/>
<sequence length="83" mass="9209">MTRTTRVEPVSEDQEDAIMGLAWRVIDVTDPDAPQEISRHNLEPEAIEAARLYEAEPSNEPGSDPDDTQDDDASQEGVGKRDE</sequence>
<dbReference type="EMBL" id="RZHF01000004">
    <property type="protein sequence ID" value="RUR34136.1"/>
    <property type="molecule type" value="Genomic_DNA"/>
</dbReference>
<accession>A0A3S0YMQ8</accession>
<protein>
    <submittedName>
        <fullName evidence="2">Uncharacterized protein</fullName>
    </submittedName>
</protein>
<evidence type="ECO:0000313" key="2">
    <source>
        <dbReference type="EMBL" id="RUR34136.1"/>
    </source>
</evidence>
<evidence type="ECO:0000256" key="1">
    <source>
        <dbReference type="SAM" id="MobiDB-lite"/>
    </source>
</evidence>
<gene>
    <name evidence="2" type="ORF">ELY38_00580</name>
</gene>
<feature type="region of interest" description="Disordered" evidence="1">
    <location>
        <begin position="53"/>
        <end position="83"/>
    </location>
</feature>
<dbReference type="AlphaFoldDB" id="A0A3S0YMQ8"/>
<keyword evidence="3" id="KW-1185">Reference proteome</keyword>
<name>A0A3S0YMQ8_9GAMM</name>
<proteinExistence type="predicted"/>
<organism evidence="2 3">
    <name type="scientific">Vreelandella nanhaiensis</name>
    <dbReference type="NCBI Taxonomy" id="1258546"/>
    <lineage>
        <taxon>Bacteria</taxon>
        <taxon>Pseudomonadati</taxon>
        <taxon>Pseudomonadota</taxon>
        <taxon>Gammaproteobacteria</taxon>
        <taxon>Oceanospirillales</taxon>
        <taxon>Halomonadaceae</taxon>
        <taxon>Vreelandella</taxon>
    </lineage>
</organism>
<dbReference type="Proteomes" id="UP000287023">
    <property type="component" value="Unassembled WGS sequence"/>
</dbReference>